<dbReference type="FunFam" id="3.40.50.970:FF:000081">
    <property type="entry name" value="Transketolase"/>
    <property type="match status" value="1"/>
</dbReference>
<keyword evidence="25" id="KW-1185">Reference proteome</keyword>
<comment type="cofactor">
    <cofactor evidence="2">
        <name>Mn(2+)</name>
        <dbReference type="ChEBI" id="CHEBI:29035"/>
    </cofactor>
</comment>
<evidence type="ECO:0000256" key="4">
    <source>
        <dbReference type="ARBA" id="ARBA00002931"/>
    </source>
</evidence>
<keyword evidence="22" id="KW-0812">Transmembrane</keyword>
<dbReference type="GO" id="GO:0046872">
    <property type="term" value="F:metal ion binding"/>
    <property type="evidence" value="ECO:0007669"/>
    <property type="project" value="UniProtKB-KW"/>
</dbReference>
<comment type="cofactor">
    <cofactor evidence="3">
        <name>Co(2+)</name>
        <dbReference type="ChEBI" id="CHEBI:48828"/>
    </cofactor>
</comment>
<comment type="cofactor">
    <cofactor evidence="1">
        <name>Ca(2+)</name>
        <dbReference type="ChEBI" id="CHEBI:29108"/>
    </cofactor>
</comment>
<evidence type="ECO:0000256" key="20">
    <source>
        <dbReference type="PIRSR" id="PIRSR605478-5"/>
    </source>
</evidence>
<evidence type="ECO:0000256" key="7">
    <source>
        <dbReference type="ARBA" id="ARBA00013152"/>
    </source>
</evidence>
<evidence type="ECO:0000256" key="16">
    <source>
        <dbReference type="PIRSR" id="PIRSR605478-1"/>
    </source>
</evidence>
<evidence type="ECO:0000256" key="10">
    <source>
        <dbReference type="ARBA" id="ARBA00022723"/>
    </source>
</evidence>
<feature type="domain" description="Transketolase-like pyrimidine-binding" evidence="23">
    <location>
        <begin position="346"/>
        <end position="512"/>
    </location>
</feature>
<evidence type="ECO:0000256" key="11">
    <source>
        <dbReference type="ARBA" id="ARBA00022837"/>
    </source>
</evidence>
<dbReference type="InterPro" id="IPR005478">
    <property type="entry name" value="Transketolase_bac-like"/>
</dbReference>
<accession>A0A1W1WSC6</accession>
<evidence type="ECO:0000259" key="23">
    <source>
        <dbReference type="SMART" id="SM00861"/>
    </source>
</evidence>
<feature type="binding site" evidence="19">
    <location>
        <position position="156"/>
    </location>
    <ligand>
        <name>Mg(2+)</name>
        <dbReference type="ChEBI" id="CHEBI:18420"/>
    </ligand>
</feature>
<comment type="subunit">
    <text evidence="6 21">Homodimer.</text>
</comment>
<dbReference type="Gene3D" id="3.40.50.920">
    <property type="match status" value="1"/>
</dbReference>
<dbReference type="CDD" id="cd07033">
    <property type="entry name" value="TPP_PYR_DXS_TK_like"/>
    <property type="match status" value="1"/>
</dbReference>
<dbReference type="InterPro" id="IPR029061">
    <property type="entry name" value="THDP-binding"/>
</dbReference>
<comment type="catalytic activity">
    <reaction evidence="14 21">
        <text>D-sedoheptulose 7-phosphate + D-glyceraldehyde 3-phosphate = aldehydo-D-ribose 5-phosphate + D-xylulose 5-phosphate</text>
        <dbReference type="Rhea" id="RHEA:10508"/>
        <dbReference type="ChEBI" id="CHEBI:57483"/>
        <dbReference type="ChEBI" id="CHEBI:57737"/>
        <dbReference type="ChEBI" id="CHEBI:58273"/>
        <dbReference type="ChEBI" id="CHEBI:59776"/>
        <dbReference type="EC" id="2.2.1.1"/>
    </reaction>
</comment>
<keyword evidence="11 21" id="KW-0106">Calcium</keyword>
<evidence type="ECO:0000256" key="22">
    <source>
        <dbReference type="SAM" id="Phobius"/>
    </source>
</evidence>
<evidence type="ECO:0000256" key="3">
    <source>
        <dbReference type="ARBA" id="ARBA00001941"/>
    </source>
</evidence>
<feature type="binding site" evidence="17">
    <location>
        <position position="260"/>
    </location>
    <ligand>
        <name>substrate</name>
    </ligand>
</feature>
<dbReference type="InterPro" id="IPR005474">
    <property type="entry name" value="Transketolase_N"/>
</dbReference>
<keyword evidence="10 19" id="KW-0479">Metal-binding</keyword>
<feature type="binding site" evidence="17">
    <location>
        <position position="349"/>
    </location>
    <ligand>
        <name>substrate</name>
    </ligand>
</feature>
<feature type="site" description="Important for catalytic activity" evidence="20">
    <location>
        <position position="260"/>
    </location>
</feature>
<dbReference type="EMBL" id="FWWZ01000001">
    <property type="protein sequence ID" value="SMC08940.1"/>
    <property type="molecule type" value="Genomic_DNA"/>
</dbReference>
<keyword evidence="9 21" id="KW-0808">Transferase</keyword>
<feature type="binding site" evidence="19">
    <location>
        <position position="188"/>
    </location>
    <ligand>
        <name>Mg(2+)</name>
        <dbReference type="ChEBI" id="CHEBI:18420"/>
    </ligand>
</feature>
<dbReference type="CDD" id="cd02012">
    <property type="entry name" value="TPP_TK"/>
    <property type="match status" value="1"/>
</dbReference>
<organism evidence="24 25">
    <name type="scientific">Nitratiruptor tergarcus DSM 16512</name>
    <dbReference type="NCBI Taxonomy" id="1069081"/>
    <lineage>
        <taxon>Bacteria</taxon>
        <taxon>Pseudomonadati</taxon>
        <taxon>Campylobacterota</taxon>
        <taxon>Epsilonproteobacteria</taxon>
        <taxon>Nautiliales</taxon>
        <taxon>Nitratiruptoraceae</taxon>
        <taxon>Nitratiruptor</taxon>
    </lineage>
</organism>
<evidence type="ECO:0000256" key="17">
    <source>
        <dbReference type="PIRSR" id="PIRSR605478-2"/>
    </source>
</evidence>
<dbReference type="STRING" id="1069081.SAMN05660197_0723"/>
<dbReference type="PANTHER" id="PTHR43522">
    <property type="entry name" value="TRANSKETOLASE"/>
    <property type="match status" value="1"/>
</dbReference>
<name>A0A1W1WSC6_9BACT</name>
<feature type="binding site" evidence="17">
    <location>
        <position position="461"/>
    </location>
    <ligand>
        <name>substrate</name>
    </ligand>
</feature>
<comment type="cofactor">
    <cofactor evidence="21">
        <name>Mg(2+)</name>
        <dbReference type="ChEBI" id="CHEBI:18420"/>
    </cofactor>
    <cofactor evidence="21">
        <name>Ca(2+)</name>
        <dbReference type="ChEBI" id="CHEBI:29108"/>
    </cofactor>
    <cofactor evidence="21">
        <name>Mn(2+)</name>
        <dbReference type="ChEBI" id="CHEBI:29035"/>
    </cofactor>
    <cofactor evidence="21">
        <name>Co(2+)</name>
        <dbReference type="ChEBI" id="CHEBI:48828"/>
    </cofactor>
    <text evidence="21">Binds 1 Mg(2+) ion per subunit. Can also utilize other divalent metal cations, such as Ca(2+), Mn(2+) and Co(2+).</text>
</comment>
<gene>
    <name evidence="24" type="ORF">SAMN05660197_0723</name>
</gene>
<dbReference type="SMART" id="SM00861">
    <property type="entry name" value="Transket_pyr"/>
    <property type="match status" value="1"/>
</dbReference>
<keyword evidence="13 18" id="KW-0786">Thiamine pyrophosphate</keyword>
<feature type="transmembrane region" description="Helical" evidence="22">
    <location>
        <begin position="61"/>
        <end position="80"/>
    </location>
</feature>
<dbReference type="InterPro" id="IPR033247">
    <property type="entry name" value="Transketolase_fam"/>
</dbReference>
<dbReference type="Pfam" id="PF02779">
    <property type="entry name" value="Transket_pyr"/>
    <property type="match status" value="1"/>
</dbReference>
<keyword evidence="22" id="KW-0472">Membrane</keyword>
<feature type="binding site" evidence="18">
    <location>
        <position position="425"/>
    </location>
    <ligand>
        <name>thiamine diphosphate</name>
        <dbReference type="ChEBI" id="CHEBI:58937"/>
    </ligand>
</feature>
<dbReference type="SUPFAM" id="SSF52518">
    <property type="entry name" value="Thiamin diphosphate-binding fold (THDP-binding)"/>
    <property type="match status" value="2"/>
</dbReference>
<evidence type="ECO:0000256" key="12">
    <source>
        <dbReference type="ARBA" id="ARBA00022842"/>
    </source>
</evidence>
<evidence type="ECO:0000256" key="14">
    <source>
        <dbReference type="ARBA" id="ARBA00049473"/>
    </source>
</evidence>
<feature type="binding site" evidence="18">
    <location>
        <position position="186"/>
    </location>
    <ligand>
        <name>thiamine diphosphate</name>
        <dbReference type="ChEBI" id="CHEBI:58937"/>
    </ligand>
</feature>
<dbReference type="AlphaFoldDB" id="A0A1W1WSC6"/>
<evidence type="ECO:0000313" key="25">
    <source>
        <dbReference type="Proteomes" id="UP000192602"/>
    </source>
</evidence>
<dbReference type="EC" id="2.2.1.1" evidence="7 15"/>
<feature type="binding site" evidence="18">
    <location>
        <position position="260"/>
    </location>
    <ligand>
        <name>thiamine diphosphate</name>
        <dbReference type="ChEBI" id="CHEBI:58937"/>
    </ligand>
</feature>
<evidence type="ECO:0000256" key="15">
    <source>
        <dbReference type="NCBIfam" id="TIGR00232"/>
    </source>
</evidence>
<evidence type="ECO:0000256" key="19">
    <source>
        <dbReference type="PIRSR" id="PIRSR605478-4"/>
    </source>
</evidence>
<dbReference type="Gene3D" id="3.40.50.970">
    <property type="match status" value="2"/>
</dbReference>
<evidence type="ECO:0000256" key="8">
    <source>
        <dbReference type="ARBA" id="ARBA00016662"/>
    </source>
</evidence>
<feature type="binding site" evidence="17">
    <location>
        <position position="28"/>
    </location>
    <ligand>
        <name>substrate</name>
    </ligand>
</feature>
<dbReference type="InterPro" id="IPR049557">
    <property type="entry name" value="Transketolase_CS"/>
</dbReference>
<comment type="cofactor">
    <cofactor evidence="18">
        <name>thiamine diphosphate</name>
        <dbReference type="ChEBI" id="CHEBI:58937"/>
    </cofactor>
    <text evidence="18">Binds 1 thiamine pyrophosphate per subunit. During the reaction, the substrate forms a covalent intermediate with the cofactor.</text>
</comment>
<feature type="binding site" evidence="17">
    <location>
        <position position="457"/>
    </location>
    <ligand>
        <name>substrate</name>
    </ligand>
</feature>
<feature type="binding site" evidence="17">
    <location>
        <position position="376"/>
    </location>
    <ligand>
        <name>substrate</name>
    </ligand>
</feature>
<comment type="similarity">
    <text evidence="5 21">Belongs to the transketolase family.</text>
</comment>
<dbReference type="FunFam" id="3.40.50.970:FF:000045">
    <property type="entry name" value="Transketolase"/>
    <property type="match status" value="1"/>
</dbReference>
<dbReference type="Pfam" id="PF22613">
    <property type="entry name" value="Transketolase_C_1"/>
    <property type="match status" value="1"/>
</dbReference>
<reference evidence="25" key="1">
    <citation type="submission" date="2017-04" db="EMBL/GenBank/DDBJ databases">
        <authorList>
            <person name="Varghese N."/>
            <person name="Submissions S."/>
        </authorList>
    </citation>
    <scope>NUCLEOTIDE SEQUENCE [LARGE SCALE GENOMIC DNA]</scope>
    <source>
        <strain evidence="25">DSM 16512</strain>
    </source>
</reference>
<dbReference type="Proteomes" id="UP000192602">
    <property type="component" value="Unassembled WGS sequence"/>
</dbReference>
<evidence type="ECO:0000256" key="1">
    <source>
        <dbReference type="ARBA" id="ARBA00001913"/>
    </source>
</evidence>
<dbReference type="SUPFAM" id="SSF52922">
    <property type="entry name" value="TK C-terminal domain-like"/>
    <property type="match status" value="1"/>
</dbReference>
<proteinExistence type="inferred from homology"/>
<feature type="binding site" evidence="18">
    <location>
        <position position="67"/>
    </location>
    <ligand>
        <name>thiamine diphosphate</name>
        <dbReference type="ChEBI" id="CHEBI:58937"/>
    </ligand>
</feature>
<comment type="cofactor">
    <cofactor evidence="19">
        <name>Mg(2+)</name>
        <dbReference type="ChEBI" id="CHEBI:18420"/>
    </cofactor>
    <text evidence="19">Binds 1 Mg(2+) ion per subunit. Can also utilize other divalent metal cations, such as Ca(2+), Mn(2+) and Co(2+).</text>
</comment>
<evidence type="ECO:0000256" key="2">
    <source>
        <dbReference type="ARBA" id="ARBA00001936"/>
    </source>
</evidence>
<dbReference type="InterPro" id="IPR005475">
    <property type="entry name" value="Transketolase-like_Pyr-bd"/>
</dbReference>
<protein>
    <recommendedName>
        <fullName evidence="8 15">Transketolase</fullName>
        <ecNumber evidence="7 15">2.2.1.1</ecNumber>
    </recommendedName>
</protein>
<feature type="binding site" evidence="19">
    <location>
        <position position="186"/>
    </location>
    <ligand>
        <name>Mg(2+)</name>
        <dbReference type="ChEBI" id="CHEBI:18420"/>
    </ligand>
</feature>
<evidence type="ECO:0000256" key="18">
    <source>
        <dbReference type="PIRSR" id="PIRSR605478-3"/>
    </source>
</evidence>
<dbReference type="InterPro" id="IPR020826">
    <property type="entry name" value="Transketolase_BS"/>
</dbReference>
<dbReference type="GO" id="GO:0005829">
    <property type="term" value="C:cytosol"/>
    <property type="evidence" value="ECO:0007669"/>
    <property type="project" value="TreeGrafter"/>
</dbReference>
<comment type="function">
    <text evidence="4 21">Catalyzes the transfer of a two-carbon ketol group from a ketose donor to an aldose acceptor, via a covalent intermediate with the cofactor thiamine pyrophosphate.</text>
</comment>
<dbReference type="PANTHER" id="PTHR43522:SF2">
    <property type="entry name" value="TRANSKETOLASE 1-RELATED"/>
    <property type="match status" value="1"/>
</dbReference>
<evidence type="ECO:0000256" key="5">
    <source>
        <dbReference type="ARBA" id="ARBA00007131"/>
    </source>
</evidence>
<keyword evidence="22" id="KW-1133">Transmembrane helix</keyword>
<dbReference type="InterPro" id="IPR009014">
    <property type="entry name" value="Transketo_C/PFOR_II"/>
</dbReference>
<evidence type="ECO:0000256" key="21">
    <source>
        <dbReference type="RuleBase" id="RU004996"/>
    </source>
</evidence>
<feature type="binding site" evidence="18">
    <location>
        <position position="157"/>
    </location>
    <ligand>
        <name>thiamine diphosphate</name>
        <dbReference type="ChEBI" id="CHEBI:58937"/>
    </ligand>
</feature>
<dbReference type="PROSITE" id="PS00802">
    <property type="entry name" value="TRANSKETOLASE_2"/>
    <property type="match status" value="1"/>
</dbReference>
<dbReference type="NCBIfam" id="TIGR00232">
    <property type="entry name" value="tktlase_bact"/>
    <property type="match status" value="1"/>
</dbReference>
<keyword evidence="12 19" id="KW-0460">Magnesium</keyword>
<dbReference type="Pfam" id="PF00456">
    <property type="entry name" value="Transketolase_N"/>
    <property type="match status" value="1"/>
</dbReference>
<feature type="active site" description="Proton donor" evidence="16">
    <location>
        <position position="399"/>
    </location>
</feature>
<evidence type="ECO:0000256" key="9">
    <source>
        <dbReference type="ARBA" id="ARBA00022679"/>
    </source>
</evidence>
<dbReference type="InterPro" id="IPR055152">
    <property type="entry name" value="Transketolase-like_C_2"/>
</dbReference>
<feature type="binding site" evidence="17">
    <location>
        <position position="507"/>
    </location>
    <ligand>
        <name>substrate</name>
    </ligand>
</feature>
<feature type="binding site" evidence="18">
    <location>
        <begin position="115"/>
        <end position="117"/>
    </location>
    <ligand>
        <name>thiamine diphosphate</name>
        <dbReference type="ChEBI" id="CHEBI:58937"/>
    </ligand>
</feature>
<evidence type="ECO:0000256" key="6">
    <source>
        <dbReference type="ARBA" id="ARBA00011738"/>
    </source>
</evidence>
<dbReference type="OrthoDB" id="8732661at2"/>
<dbReference type="PROSITE" id="PS00801">
    <property type="entry name" value="TRANSKETOLASE_1"/>
    <property type="match status" value="1"/>
</dbReference>
<dbReference type="GO" id="GO:0004802">
    <property type="term" value="F:transketolase activity"/>
    <property type="evidence" value="ECO:0007669"/>
    <property type="project" value="UniProtKB-UniRule"/>
</dbReference>
<sequence length="646" mass="71983">MDKKMFKKMADTIRFLGLDMIQKANSGHPGVVLGLADIAVVLSQHLRHNPKNPKWLNRDRLVFSGGHATGLIYSLLYLWGYDVSLEDLKEFRQFGSKTPGHPEYGHTPGVEITTGPLGQGVANAIGMAMASKYAARLLNTETTKIIDHNVYCLCGDGDLEEGISYEACALAGRFELDNLIMIYDSNHITIEGDTSLAWNEDVKRRFEAQNWDVTEVNGHDYEDIDAALRWAKKRKKPVLIIAHTTIAKGSCKYEGDPHSHGAPLGEDDIRCAKEKAGFPPDEQFYVPEDVLVRFRCAVEKGELAEREWKKLITESPYKEQNEILQRLQNPDFDAIEWPEFEAGSMIATRDSNGKILNAIAKALPAFVGGSADLAPSNKTYLQGMGDFPNGKNFHFGVREHAMGAICNGMAAYGLLIPFNATFFVFSDYQKAAVRIAALSKLKNYFIWTHDSIGVGEDGPTHQPIEQLTTFRALPQFYTFRPADATENVECWKVALQLDKPCGFVLSRQKLKTLKPQRDFGEPRFGGYIIKKRDNAVLTLIATGSEVMLALQAGCHLEEKGINANIVSMPCMELFLEQDKEYQDTVIDPKTKVLAIEAGAGIEWYRFADDVISMENRFGASGKADVLFKEYGFTIENIIIKAQSLLG</sequence>
<feature type="binding site" evidence="17">
    <location>
        <position position="449"/>
    </location>
    <ligand>
        <name>substrate</name>
    </ligand>
</feature>
<dbReference type="GO" id="GO:0006098">
    <property type="term" value="P:pentose-phosphate shunt"/>
    <property type="evidence" value="ECO:0007669"/>
    <property type="project" value="TreeGrafter"/>
</dbReference>
<evidence type="ECO:0000256" key="13">
    <source>
        <dbReference type="ARBA" id="ARBA00023052"/>
    </source>
</evidence>
<evidence type="ECO:0000313" key="24">
    <source>
        <dbReference type="EMBL" id="SMC08940.1"/>
    </source>
</evidence>
<feature type="site" description="Important for catalytic activity" evidence="20">
    <location>
        <position position="28"/>
    </location>
</feature>
<dbReference type="RefSeq" id="WP_084275193.1">
    <property type="nucleotide sequence ID" value="NZ_AP026671.1"/>
</dbReference>